<sequence length="74" mass="8446">MAVTIEKVNDNYIMVSFNYSYDNVLAIKKIEGSRWNEGKKAWIVPNTNKALHAISVAFCDEDIIFDSSIDLFDL</sequence>
<reference evidence="1 2" key="1">
    <citation type="submission" date="2014-01" db="EMBL/GenBank/DDBJ databases">
        <title>Plasmidome dynamics in the species complex Clostridium novyi sensu lato converts strains of independent lineages into distinctly different pathogens.</title>
        <authorList>
            <person name="Skarin H."/>
            <person name="Segerman B."/>
        </authorList>
    </citation>
    <scope>NUCLEOTIDE SEQUENCE [LARGE SCALE GENOMIC DNA]</scope>
    <source>
        <strain evidence="1 2">4552</strain>
    </source>
</reference>
<proteinExistence type="predicted"/>
<evidence type="ECO:0000313" key="1">
    <source>
        <dbReference type="EMBL" id="KGM97293.1"/>
    </source>
</evidence>
<comment type="caution">
    <text evidence="1">The sequence shown here is derived from an EMBL/GenBank/DDBJ whole genome shotgun (WGS) entry which is preliminary data.</text>
</comment>
<organism evidence="1 2">
    <name type="scientific">Clostridium novyi A str. 4552</name>
    <dbReference type="NCBI Taxonomy" id="1444289"/>
    <lineage>
        <taxon>Bacteria</taxon>
        <taxon>Bacillati</taxon>
        <taxon>Bacillota</taxon>
        <taxon>Clostridia</taxon>
        <taxon>Eubacteriales</taxon>
        <taxon>Clostridiaceae</taxon>
        <taxon>Clostridium</taxon>
    </lineage>
</organism>
<dbReference type="EMBL" id="JENJ01000012">
    <property type="protein sequence ID" value="KGM97293.1"/>
    <property type="molecule type" value="Genomic_DNA"/>
</dbReference>
<dbReference type="RefSeq" id="WP_039253648.1">
    <property type="nucleotide sequence ID" value="NZ_JENJ01000012.1"/>
</dbReference>
<dbReference type="Proteomes" id="UP000030012">
    <property type="component" value="Unassembled WGS sequence"/>
</dbReference>
<gene>
    <name evidence="1" type="ORF">Z968_04085</name>
</gene>
<dbReference type="AlphaFoldDB" id="A0A0A0I9T1"/>
<accession>A0A0A0I9T1</accession>
<dbReference type="OrthoDB" id="1915068at2"/>
<protein>
    <submittedName>
        <fullName evidence="1">Integrase</fullName>
    </submittedName>
</protein>
<evidence type="ECO:0000313" key="2">
    <source>
        <dbReference type="Proteomes" id="UP000030012"/>
    </source>
</evidence>
<name>A0A0A0I9T1_CLONO</name>